<evidence type="ECO:0000313" key="1">
    <source>
        <dbReference type="EMBL" id="MBV6340348.1"/>
    </source>
</evidence>
<evidence type="ECO:0000313" key="2">
    <source>
        <dbReference type="Proteomes" id="UP001196980"/>
    </source>
</evidence>
<keyword evidence="2" id="KW-1185">Reference proteome</keyword>
<sequence length="72" mass="8644">MTEKLERLVQLFNTCLKKGNFQIQYEEDKYFCPFPKYMTNIYCPYFGENVYVESKQGNFKTSTCEFNNRILG</sequence>
<dbReference type="Proteomes" id="UP001196980">
    <property type="component" value="Unassembled WGS sequence"/>
</dbReference>
<protein>
    <submittedName>
        <fullName evidence="1">Uncharacterized protein</fullName>
    </submittedName>
</protein>
<dbReference type="EMBL" id="JABXWD010000019">
    <property type="protein sequence ID" value="MBV6340348.1"/>
    <property type="molecule type" value="Genomic_DNA"/>
</dbReference>
<organism evidence="1 2">
    <name type="scientific">Candidatus Magnetobacterium casense</name>
    <dbReference type="NCBI Taxonomy" id="1455061"/>
    <lineage>
        <taxon>Bacteria</taxon>
        <taxon>Pseudomonadati</taxon>
        <taxon>Nitrospirota</taxon>
        <taxon>Thermodesulfovibrionia</taxon>
        <taxon>Thermodesulfovibrionales</taxon>
        <taxon>Candidatus Magnetobacteriaceae</taxon>
        <taxon>Candidatus Magnetobacterium</taxon>
    </lineage>
</organism>
<proteinExistence type="predicted"/>
<comment type="caution">
    <text evidence="1">The sequence shown here is derived from an EMBL/GenBank/DDBJ whole genome shotgun (WGS) entry which is preliminary data.</text>
</comment>
<reference evidence="1 2" key="1">
    <citation type="journal article" date="2020" name="J Geophys Res Biogeosci">
        <title>Magnetotaxis as an Adaptation to Enable Bacterial Shuttling of Microbial Sulfur and Sulfur Cycling Across Aquatic Oxic#Anoxic Interfaces.</title>
        <authorList>
            <person name="Li J."/>
            <person name="Liu P."/>
            <person name="Wang J."/>
            <person name="Roberts A.P."/>
            <person name="Pan Y."/>
        </authorList>
    </citation>
    <scope>NUCLEOTIDE SEQUENCE [LARGE SCALE GENOMIC DNA]</scope>
    <source>
        <strain evidence="1 2">MYR-1_YQ</strain>
    </source>
</reference>
<gene>
    <name evidence="1" type="ORF">HWQ67_02000</name>
</gene>
<accession>A0ABS6RUQ2</accession>
<name>A0ABS6RUQ2_9BACT</name>
<dbReference type="RefSeq" id="WP_218250968.1">
    <property type="nucleotide sequence ID" value="NZ_JABXWD010000019.1"/>
</dbReference>